<accession>A0ABU6RTV9</accession>
<feature type="non-terminal residue" evidence="1">
    <location>
        <position position="96"/>
    </location>
</feature>
<evidence type="ECO:0008006" key="3">
    <source>
        <dbReference type="Google" id="ProtNLM"/>
    </source>
</evidence>
<dbReference type="EMBL" id="JASCZI010031867">
    <property type="protein sequence ID" value="MED6127567.1"/>
    <property type="molecule type" value="Genomic_DNA"/>
</dbReference>
<protein>
    <recommendedName>
        <fullName evidence="3">Protein FAR1-RELATED SEQUENCE</fullName>
    </recommendedName>
</protein>
<sequence>MRKRYDEGNKELTSNCAREFNLLSFGELFARKYLEANAQTLHLPCRHMLAACSHARLDWKQYVHHVYRIESMLQVRHTRRTCTVAFAGTYTSEGTE</sequence>
<dbReference type="Proteomes" id="UP001341840">
    <property type="component" value="Unassembled WGS sequence"/>
</dbReference>
<organism evidence="1 2">
    <name type="scientific">Stylosanthes scabra</name>
    <dbReference type="NCBI Taxonomy" id="79078"/>
    <lineage>
        <taxon>Eukaryota</taxon>
        <taxon>Viridiplantae</taxon>
        <taxon>Streptophyta</taxon>
        <taxon>Embryophyta</taxon>
        <taxon>Tracheophyta</taxon>
        <taxon>Spermatophyta</taxon>
        <taxon>Magnoliopsida</taxon>
        <taxon>eudicotyledons</taxon>
        <taxon>Gunneridae</taxon>
        <taxon>Pentapetalae</taxon>
        <taxon>rosids</taxon>
        <taxon>fabids</taxon>
        <taxon>Fabales</taxon>
        <taxon>Fabaceae</taxon>
        <taxon>Papilionoideae</taxon>
        <taxon>50 kb inversion clade</taxon>
        <taxon>dalbergioids sensu lato</taxon>
        <taxon>Dalbergieae</taxon>
        <taxon>Pterocarpus clade</taxon>
        <taxon>Stylosanthes</taxon>
    </lineage>
</organism>
<proteinExistence type="predicted"/>
<reference evidence="1 2" key="1">
    <citation type="journal article" date="2023" name="Plants (Basel)">
        <title>Bridging the Gap: Combining Genomics and Transcriptomics Approaches to Understand Stylosanthes scabra, an Orphan Legume from the Brazilian Caatinga.</title>
        <authorList>
            <person name="Ferreira-Neto J.R.C."/>
            <person name="da Silva M.D."/>
            <person name="Binneck E."/>
            <person name="de Melo N.F."/>
            <person name="da Silva R.H."/>
            <person name="de Melo A.L.T.M."/>
            <person name="Pandolfi V."/>
            <person name="Bustamante F.O."/>
            <person name="Brasileiro-Vidal A.C."/>
            <person name="Benko-Iseppon A.M."/>
        </authorList>
    </citation>
    <scope>NUCLEOTIDE SEQUENCE [LARGE SCALE GENOMIC DNA]</scope>
    <source>
        <tissue evidence="1">Leaves</tissue>
    </source>
</reference>
<gene>
    <name evidence="1" type="ORF">PIB30_089243</name>
</gene>
<name>A0ABU6RTV9_9FABA</name>
<evidence type="ECO:0000313" key="2">
    <source>
        <dbReference type="Proteomes" id="UP001341840"/>
    </source>
</evidence>
<evidence type="ECO:0000313" key="1">
    <source>
        <dbReference type="EMBL" id="MED6127567.1"/>
    </source>
</evidence>
<keyword evidence="2" id="KW-1185">Reference proteome</keyword>
<comment type="caution">
    <text evidence="1">The sequence shown here is derived from an EMBL/GenBank/DDBJ whole genome shotgun (WGS) entry which is preliminary data.</text>
</comment>